<gene>
    <name evidence="1" type="ORF">T10_1582</name>
</gene>
<reference evidence="1 2" key="1">
    <citation type="submission" date="2015-01" db="EMBL/GenBank/DDBJ databases">
        <title>Evolution of Trichinella species and genotypes.</title>
        <authorList>
            <person name="Korhonen P.K."/>
            <person name="Edoardo P."/>
            <person name="Giuseppe L.R."/>
            <person name="Gasser R.B."/>
        </authorList>
    </citation>
    <scope>NUCLEOTIDE SEQUENCE [LARGE SCALE GENOMIC DNA]</scope>
    <source>
        <strain evidence="1">ISS1980</strain>
    </source>
</reference>
<sequence>MSTRDDCYFLTFESLSKLAAFEPNPNWAELSKYPEFFYLSVFIVALDSVVFMKSLKYLIICIHKVSTDVHIFG</sequence>
<protein>
    <submittedName>
        <fullName evidence="1">Uncharacterized protein</fullName>
    </submittedName>
</protein>
<dbReference type="Proteomes" id="UP000054843">
    <property type="component" value="Unassembled WGS sequence"/>
</dbReference>
<accession>A0A0V1MIR8</accession>
<proteinExistence type="predicted"/>
<keyword evidence="2" id="KW-1185">Reference proteome</keyword>
<organism evidence="1 2">
    <name type="scientific">Trichinella papuae</name>
    <dbReference type="NCBI Taxonomy" id="268474"/>
    <lineage>
        <taxon>Eukaryota</taxon>
        <taxon>Metazoa</taxon>
        <taxon>Ecdysozoa</taxon>
        <taxon>Nematoda</taxon>
        <taxon>Enoplea</taxon>
        <taxon>Dorylaimia</taxon>
        <taxon>Trichinellida</taxon>
        <taxon>Trichinellidae</taxon>
        <taxon>Trichinella</taxon>
    </lineage>
</organism>
<evidence type="ECO:0000313" key="2">
    <source>
        <dbReference type="Proteomes" id="UP000054843"/>
    </source>
</evidence>
<name>A0A0V1MIR8_9BILA</name>
<comment type="caution">
    <text evidence="1">The sequence shown here is derived from an EMBL/GenBank/DDBJ whole genome shotgun (WGS) entry which is preliminary data.</text>
</comment>
<evidence type="ECO:0000313" key="1">
    <source>
        <dbReference type="EMBL" id="KRZ71748.1"/>
    </source>
</evidence>
<dbReference type="EMBL" id="JYDO01000090">
    <property type="protein sequence ID" value="KRZ71748.1"/>
    <property type="molecule type" value="Genomic_DNA"/>
</dbReference>
<dbReference type="AlphaFoldDB" id="A0A0V1MIR8"/>